<evidence type="ECO:0000256" key="3">
    <source>
        <dbReference type="ARBA" id="ARBA00022917"/>
    </source>
</evidence>
<dbReference type="PANTHER" id="PTHR21681:SF0">
    <property type="entry name" value="EUKARYOTIC TRANSLATION INITIATION FACTOR 3 SUBUNIT J"/>
    <property type="match status" value="1"/>
</dbReference>
<feature type="region of interest" description="Disordered" evidence="4">
    <location>
        <begin position="1"/>
        <end position="81"/>
    </location>
</feature>
<reference evidence="5" key="1">
    <citation type="journal article" date="2010" name="Science">
        <title>Plasticity of animal genome architecture unmasked by rapid evolution of a pelagic tunicate.</title>
        <authorList>
            <person name="Denoeud F."/>
            <person name="Henriet S."/>
            <person name="Mungpakdee S."/>
            <person name="Aury J.M."/>
            <person name="Da Silva C."/>
            <person name="Brinkmann H."/>
            <person name="Mikhaleva J."/>
            <person name="Olsen L.C."/>
            <person name="Jubin C."/>
            <person name="Canestro C."/>
            <person name="Bouquet J.M."/>
            <person name="Danks G."/>
            <person name="Poulain J."/>
            <person name="Campsteijn C."/>
            <person name="Adamski M."/>
            <person name="Cross I."/>
            <person name="Yadetie F."/>
            <person name="Muffato M."/>
            <person name="Louis A."/>
            <person name="Butcher S."/>
            <person name="Tsagkogeorga G."/>
            <person name="Konrad A."/>
            <person name="Singh S."/>
            <person name="Jensen M.F."/>
            <person name="Cong E.H."/>
            <person name="Eikeseth-Otteraa H."/>
            <person name="Noel B."/>
            <person name="Anthouard V."/>
            <person name="Porcel B.M."/>
            <person name="Kachouri-Lafond R."/>
            <person name="Nishino A."/>
            <person name="Ugolini M."/>
            <person name="Chourrout P."/>
            <person name="Nishida H."/>
            <person name="Aasland R."/>
            <person name="Huzurbazar S."/>
            <person name="Westhof E."/>
            <person name="Delsuc F."/>
            <person name="Lehrach H."/>
            <person name="Reinhardt R."/>
            <person name="Weissenbach J."/>
            <person name="Roy S.W."/>
            <person name="Artiguenave F."/>
            <person name="Postlethwait J.H."/>
            <person name="Manak J.R."/>
            <person name="Thompson E.M."/>
            <person name="Jaillon O."/>
            <person name="Du Pasquier L."/>
            <person name="Boudinot P."/>
            <person name="Liberles D.A."/>
            <person name="Volff J.N."/>
            <person name="Philippe H."/>
            <person name="Lenhard B."/>
            <person name="Roest Crollius H."/>
            <person name="Wincker P."/>
            <person name="Chourrout D."/>
        </authorList>
    </citation>
    <scope>NUCLEOTIDE SEQUENCE [LARGE SCALE GENOMIC DNA]</scope>
</reference>
<feature type="region of interest" description="Disordered" evidence="4">
    <location>
        <begin position="170"/>
        <end position="209"/>
    </location>
</feature>
<dbReference type="Gene3D" id="1.10.246.60">
    <property type="entry name" value="Eukaryotic translation initiation factor 3 like domains"/>
    <property type="match status" value="1"/>
</dbReference>
<organism evidence="5">
    <name type="scientific">Oikopleura dioica</name>
    <name type="common">Tunicate</name>
    <dbReference type="NCBI Taxonomy" id="34765"/>
    <lineage>
        <taxon>Eukaryota</taxon>
        <taxon>Metazoa</taxon>
        <taxon>Chordata</taxon>
        <taxon>Tunicata</taxon>
        <taxon>Appendicularia</taxon>
        <taxon>Copelata</taxon>
        <taxon>Oikopleuridae</taxon>
        <taxon>Oikopleura</taxon>
    </lineage>
</organism>
<evidence type="ECO:0000256" key="2">
    <source>
        <dbReference type="ARBA" id="ARBA00022540"/>
    </source>
</evidence>
<feature type="compositionally biased region" description="Basic and acidic residues" evidence="4">
    <location>
        <begin position="52"/>
        <end position="81"/>
    </location>
</feature>
<evidence type="ECO:0000313" key="6">
    <source>
        <dbReference type="Proteomes" id="UP000001307"/>
    </source>
</evidence>
<dbReference type="Pfam" id="PF08597">
    <property type="entry name" value="eIF3_subunit"/>
    <property type="match status" value="1"/>
</dbReference>
<dbReference type="FunCoup" id="E4XWJ3">
    <property type="interactions" value="418"/>
</dbReference>
<dbReference type="AlphaFoldDB" id="E4XWJ3"/>
<feature type="compositionally biased region" description="Acidic residues" evidence="4">
    <location>
        <begin position="1"/>
        <end position="21"/>
    </location>
</feature>
<dbReference type="InterPro" id="IPR013906">
    <property type="entry name" value="eIF3j"/>
</dbReference>
<keyword evidence="3" id="KW-0648">Protein biosynthesis</keyword>
<name>E4XWJ3_OIKDI</name>
<dbReference type="GO" id="GO:0003743">
    <property type="term" value="F:translation initiation factor activity"/>
    <property type="evidence" value="ECO:0007669"/>
    <property type="project" value="UniProtKB-KW"/>
</dbReference>
<evidence type="ECO:0000313" key="5">
    <source>
        <dbReference type="EMBL" id="CBY14048.1"/>
    </source>
</evidence>
<dbReference type="Proteomes" id="UP000001307">
    <property type="component" value="Unassembled WGS sequence"/>
</dbReference>
<feature type="compositionally biased region" description="Basic and acidic residues" evidence="4">
    <location>
        <begin position="22"/>
        <end position="42"/>
    </location>
</feature>
<sequence length="209" mass="23898">MPFSDEDLSDVSEDWDSSGDEAVEKKEKEEAKLKAMEEEKAKKGAKKTLQQKIKEREEREKRELEIRDQTPAERRAELKKEQDESELLDAMEMVDVKDPDDIDISTFEPKSKHDFALYSEKLASTISNFSGSPFYTDSIVDLTRILIKNMKLDDTRKVETMMKVQINRLVKENSGKKKKKGKSLNAGGGKDGGVDTRAYDGYDDMEDLM</sequence>
<dbReference type="InParanoid" id="E4XWJ3"/>
<evidence type="ECO:0000256" key="4">
    <source>
        <dbReference type="SAM" id="MobiDB-lite"/>
    </source>
</evidence>
<accession>E4XWJ3</accession>
<dbReference type="OrthoDB" id="10433613at2759"/>
<keyword evidence="2" id="KW-0396">Initiation factor</keyword>
<dbReference type="PANTHER" id="PTHR21681">
    <property type="entry name" value="EUKARYOTIC TRANSLATION INITIATION FACTOR 3 SUBUNIT J"/>
    <property type="match status" value="1"/>
</dbReference>
<evidence type="ECO:0000256" key="1">
    <source>
        <dbReference type="ARBA" id="ARBA00022490"/>
    </source>
</evidence>
<dbReference type="InterPro" id="IPR023194">
    <property type="entry name" value="eIF3-like_dom_sf"/>
</dbReference>
<keyword evidence="1" id="KW-0963">Cytoplasm</keyword>
<dbReference type="GO" id="GO:0005852">
    <property type="term" value="C:eukaryotic translation initiation factor 3 complex"/>
    <property type="evidence" value="ECO:0007669"/>
    <property type="project" value="InterPro"/>
</dbReference>
<gene>
    <name evidence="5" type="ORF">GSOID_T00007013001</name>
</gene>
<proteinExistence type="predicted"/>
<protein>
    <submittedName>
        <fullName evidence="5">Uncharacterized protein</fullName>
    </submittedName>
</protein>
<keyword evidence="6" id="KW-1185">Reference proteome</keyword>
<dbReference type="EMBL" id="FN653245">
    <property type="protein sequence ID" value="CBY14048.1"/>
    <property type="molecule type" value="Genomic_DNA"/>
</dbReference>